<dbReference type="Pfam" id="PF00561">
    <property type="entry name" value="Abhydrolase_1"/>
    <property type="match status" value="1"/>
</dbReference>
<dbReference type="GO" id="GO:0047372">
    <property type="term" value="F:monoacylglycerol lipase activity"/>
    <property type="evidence" value="ECO:0007669"/>
    <property type="project" value="TreeGrafter"/>
</dbReference>
<name>A0A6J5H6V8_9BURK</name>
<dbReference type="InterPro" id="IPR029058">
    <property type="entry name" value="AB_hydrolase_fold"/>
</dbReference>
<dbReference type="GO" id="GO:0016020">
    <property type="term" value="C:membrane"/>
    <property type="evidence" value="ECO:0007669"/>
    <property type="project" value="TreeGrafter"/>
</dbReference>
<protein>
    <submittedName>
        <fullName evidence="2">Soluble epoxide hydrolase</fullName>
        <ecNumber evidence="2">3.3.2.10</ecNumber>
    </submittedName>
</protein>
<dbReference type="PRINTS" id="PR00412">
    <property type="entry name" value="EPOXHYDRLASE"/>
</dbReference>
<dbReference type="InterPro" id="IPR000639">
    <property type="entry name" value="Epox_hydrolase-like"/>
</dbReference>
<dbReference type="Proteomes" id="UP000494252">
    <property type="component" value="Unassembled WGS sequence"/>
</dbReference>
<gene>
    <name evidence="2" type="ORF">LMG27177_07006</name>
</gene>
<dbReference type="SUPFAM" id="SSF53474">
    <property type="entry name" value="alpha/beta-Hydrolases"/>
    <property type="match status" value="1"/>
</dbReference>
<dbReference type="PRINTS" id="PR00111">
    <property type="entry name" value="ABHYDROLASE"/>
</dbReference>
<dbReference type="Gene3D" id="3.40.50.1820">
    <property type="entry name" value="alpha/beta hydrolase"/>
    <property type="match status" value="1"/>
</dbReference>
<evidence type="ECO:0000259" key="1">
    <source>
        <dbReference type="Pfam" id="PF00561"/>
    </source>
</evidence>
<evidence type="ECO:0000313" key="3">
    <source>
        <dbReference type="Proteomes" id="UP000494252"/>
    </source>
</evidence>
<dbReference type="InterPro" id="IPR000073">
    <property type="entry name" value="AB_hydrolase_1"/>
</dbReference>
<dbReference type="PANTHER" id="PTHR43798:SF33">
    <property type="entry name" value="HYDROLASE, PUTATIVE (AFU_ORTHOLOGUE AFUA_2G14860)-RELATED"/>
    <property type="match status" value="1"/>
</dbReference>
<dbReference type="PANTHER" id="PTHR43798">
    <property type="entry name" value="MONOACYLGLYCEROL LIPASE"/>
    <property type="match status" value="1"/>
</dbReference>
<dbReference type="GO" id="GO:0004301">
    <property type="term" value="F:epoxide hydrolase activity"/>
    <property type="evidence" value="ECO:0007669"/>
    <property type="project" value="UniProtKB-EC"/>
</dbReference>
<organism evidence="2 3">
    <name type="scientific">Paraburkholderia fynbosensis</name>
    <dbReference type="NCBI Taxonomy" id="1200993"/>
    <lineage>
        <taxon>Bacteria</taxon>
        <taxon>Pseudomonadati</taxon>
        <taxon>Pseudomonadota</taxon>
        <taxon>Betaproteobacteria</taxon>
        <taxon>Burkholderiales</taxon>
        <taxon>Burkholderiaceae</taxon>
        <taxon>Paraburkholderia</taxon>
    </lineage>
</organism>
<feature type="domain" description="AB hydrolase-1" evidence="1">
    <location>
        <begin position="30"/>
        <end position="274"/>
    </location>
</feature>
<dbReference type="AlphaFoldDB" id="A0A6J5H6V8"/>
<accession>A0A6J5H6V8</accession>
<sequence>MIEVTTQMRSHRGQDVRLAYRRSGPPDARPTVLLLHGWPQTSWAWRHVMPLLSRDFDVIAPDLPGFGDSSRPESGFDKKTIARRLHELVDALGITQVAVVGHDLGGHIAYAYAAQWPQSVSHLVFVESSLPSFGQEEAMDVSRGGSWHFGFNMAGDISESLVRGREFLFIDHFVHRESVGVFDADSISPDDIEVYARALARPGALRCSFSYYRTLPLDRQDNVVWGKTPLAMPALAIGARWGYGQASADTLRRVAAHVTERLIDDCGHYVPEERPAEFAEAVREFIFKHATTRRQALSKL</sequence>
<dbReference type="GO" id="GO:0046464">
    <property type="term" value="P:acylglycerol catabolic process"/>
    <property type="evidence" value="ECO:0007669"/>
    <property type="project" value="TreeGrafter"/>
</dbReference>
<dbReference type="InterPro" id="IPR050266">
    <property type="entry name" value="AB_hydrolase_sf"/>
</dbReference>
<reference evidence="2 3" key="1">
    <citation type="submission" date="2020-04" db="EMBL/GenBank/DDBJ databases">
        <authorList>
            <person name="De Canck E."/>
        </authorList>
    </citation>
    <scope>NUCLEOTIDE SEQUENCE [LARGE SCALE GENOMIC DNA]</scope>
    <source>
        <strain evidence="2 3">LMG 27177</strain>
    </source>
</reference>
<evidence type="ECO:0000313" key="2">
    <source>
        <dbReference type="EMBL" id="CAB3810018.1"/>
    </source>
</evidence>
<keyword evidence="2" id="KW-0378">Hydrolase</keyword>
<dbReference type="EMBL" id="CADIKI010000032">
    <property type="protein sequence ID" value="CAB3810018.1"/>
    <property type="molecule type" value="Genomic_DNA"/>
</dbReference>
<keyword evidence="3" id="KW-1185">Reference proteome</keyword>
<dbReference type="EC" id="3.3.2.10" evidence="2"/>
<proteinExistence type="predicted"/>
<dbReference type="RefSeq" id="WP_175166002.1">
    <property type="nucleotide sequence ID" value="NZ_CADIKI010000032.1"/>
</dbReference>